<dbReference type="CDD" id="cd06587">
    <property type="entry name" value="VOC"/>
    <property type="match status" value="1"/>
</dbReference>
<sequence>MLRGMATTTYFADDLEAAKDWYAEFLGVQPYFHVPNGYYEFRIGDYQHELGIINRAYAPAGARNEPGAGGVAHWHVDDLEATFERLLALGAKEYEPITPRGNADSGFVTASVIDPFGNLLTIMTNPHYLEVLAKTGGF</sequence>
<dbReference type="SUPFAM" id="SSF54593">
    <property type="entry name" value="Glyoxalase/Bleomycin resistance protein/Dihydroxybiphenyl dioxygenase"/>
    <property type="match status" value="1"/>
</dbReference>
<dbReference type="Proteomes" id="UP001519325">
    <property type="component" value="Unassembled WGS sequence"/>
</dbReference>
<accession>A0ABS4QQU9</accession>
<comment type="caution">
    <text evidence="2">The sequence shown here is derived from an EMBL/GenBank/DDBJ whole genome shotgun (WGS) entry which is preliminary data.</text>
</comment>
<organism evidence="2 3">
    <name type="scientific">Nocardia goodfellowii</name>
    <dbReference type="NCBI Taxonomy" id="882446"/>
    <lineage>
        <taxon>Bacteria</taxon>
        <taxon>Bacillati</taxon>
        <taxon>Actinomycetota</taxon>
        <taxon>Actinomycetes</taxon>
        <taxon>Mycobacteriales</taxon>
        <taxon>Nocardiaceae</taxon>
        <taxon>Nocardia</taxon>
    </lineage>
</organism>
<protein>
    <submittedName>
        <fullName evidence="2">Catechol 2,3-dioxygenase-like lactoylglutathione lyase family enzyme</fullName>
    </submittedName>
</protein>
<dbReference type="InterPro" id="IPR029068">
    <property type="entry name" value="Glyas_Bleomycin-R_OHBP_Dase"/>
</dbReference>
<dbReference type="EMBL" id="JAGGMR010000001">
    <property type="protein sequence ID" value="MBP2194057.1"/>
    <property type="molecule type" value="Genomic_DNA"/>
</dbReference>
<proteinExistence type="predicted"/>
<name>A0ABS4QQU9_9NOCA</name>
<feature type="domain" description="VOC" evidence="1">
    <location>
        <begin position="4"/>
        <end position="125"/>
    </location>
</feature>
<dbReference type="InterPro" id="IPR004360">
    <property type="entry name" value="Glyas_Fos-R_dOase_dom"/>
</dbReference>
<evidence type="ECO:0000259" key="1">
    <source>
        <dbReference type="PROSITE" id="PS51819"/>
    </source>
</evidence>
<evidence type="ECO:0000313" key="2">
    <source>
        <dbReference type="EMBL" id="MBP2194057.1"/>
    </source>
</evidence>
<keyword evidence="3" id="KW-1185">Reference proteome</keyword>
<dbReference type="Gene3D" id="3.10.180.10">
    <property type="entry name" value="2,3-Dihydroxybiphenyl 1,2-Dioxygenase, domain 1"/>
    <property type="match status" value="1"/>
</dbReference>
<dbReference type="RefSeq" id="WP_209897235.1">
    <property type="nucleotide sequence ID" value="NZ_JAGGMR010000001.1"/>
</dbReference>
<dbReference type="PROSITE" id="PS51819">
    <property type="entry name" value="VOC"/>
    <property type="match status" value="1"/>
</dbReference>
<gene>
    <name evidence="2" type="ORF">BJ987_006958</name>
</gene>
<dbReference type="InterPro" id="IPR037523">
    <property type="entry name" value="VOC_core"/>
</dbReference>
<evidence type="ECO:0000313" key="3">
    <source>
        <dbReference type="Proteomes" id="UP001519325"/>
    </source>
</evidence>
<reference evidence="2 3" key="1">
    <citation type="submission" date="2021-03" db="EMBL/GenBank/DDBJ databases">
        <title>Sequencing the genomes of 1000 actinobacteria strains.</title>
        <authorList>
            <person name="Klenk H.-P."/>
        </authorList>
    </citation>
    <scope>NUCLEOTIDE SEQUENCE [LARGE SCALE GENOMIC DNA]</scope>
    <source>
        <strain evidence="2 3">DSM 45516</strain>
    </source>
</reference>
<dbReference type="Pfam" id="PF00903">
    <property type="entry name" value="Glyoxalase"/>
    <property type="match status" value="1"/>
</dbReference>